<proteinExistence type="predicted"/>
<reference evidence="1" key="2">
    <citation type="submission" date="2022-08" db="EMBL/GenBank/DDBJ databases">
        <authorList>
            <person name="Dong C."/>
        </authorList>
    </citation>
    <scope>NUCLEOTIDE SEQUENCE</scope>
    <source>
        <strain evidence="1">59MF3M-4</strain>
    </source>
</reference>
<dbReference type="EMBL" id="JAOANI010000019">
    <property type="protein sequence ID" value="MCT7359577.1"/>
    <property type="molecule type" value="Genomic_DNA"/>
</dbReference>
<gene>
    <name evidence="1" type="ORF">NYR02_11125</name>
</gene>
<evidence type="ECO:0000313" key="1">
    <source>
        <dbReference type="EMBL" id="MCT7359577.1"/>
    </source>
</evidence>
<keyword evidence="2" id="KW-1185">Reference proteome</keyword>
<reference evidence="1" key="1">
    <citation type="journal article" date="2022" name="Front. Microbiol.">
        <title>Genome-based taxonomic rearrangement of Oceanobacter-related bacteria including the description of Thalassolituus hydrocarbonoclasticus sp. nov. and Thalassolituus pacificus sp. nov. and emended description of the genus Thalassolituus.</title>
        <authorList>
            <person name="Dong C."/>
            <person name="Wei L."/>
            <person name="Wang J."/>
            <person name="Lai Q."/>
            <person name="Huang Z."/>
            <person name="Shao Z."/>
        </authorList>
    </citation>
    <scope>NUCLEOTIDE SEQUENCE</scope>
    <source>
        <strain evidence="1">59MF3M-4</strain>
    </source>
</reference>
<sequence>MPINWEQLDSDIDTAIANGATATDDKLASGISSITRMTDDEIKELFPESADAKKLSDLMKIVKSSEERSAKITKIVSNAEEFGGVVLTLLQKFV</sequence>
<evidence type="ECO:0000313" key="2">
    <source>
        <dbReference type="Proteomes" id="UP001147830"/>
    </source>
</evidence>
<accession>A0A9X2WGZ5</accession>
<name>A0A9X2WGZ5_9GAMM</name>
<dbReference type="AlphaFoldDB" id="A0A9X2WGZ5"/>
<protein>
    <submittedName>
        <fullName evidence="1">Uncharacterized protein</fullName>
    </submittedName>
</protein>
<dbReference type="Proteomes" id="UP001147830">
    <property type="component" value="Unassembled WGS sequence"/>
</dbReference>
<comment type="caution">
    <text evidence="1">The sequence shown here is derived from an EMBL/GenBank/DDBJ whole genome shotgun (WGS) entry which is preliminary data.</text>
</comment>
<organism evidence="1 2">
    <name type="scientific">Thalassolituus pacificus</name>
    <dbReference type="NCBI Taxonomy" id="2975440"/>
    <lineage>
        <taxon>Bacteria</taxon>
        <taxon>Pseudomonadati</taxon>
        <taxon>Pseudomonadota</taxon>
        <taxon>Gammaproteobacteria</taxon>
        <taxon>Oceanospirillales</taxon>
        <taxon>Oceanospirillaceae</taxon>
        <taxon>Thalassolituus</taxon>
    </lineage>
</organism>